<comment type="caution">
    <text evidence="1">The sequence shown here is derived from an EMBL/GenBank/DDBJ whole genome shotgun (WGS) entry which is preliminary data.</text>
</comment>
<sequence length="423" mass="47773">MLNAHREAIQRNFGSLVEQTDLDTMVAALYEKGVFSEQMIEPYKDQSKDQRTRKRLLYMDVTRRGPDAFRHLVDALTETGCWHLVRDLEPGSLPALPTRAPPHPVSKSNDSEFLSIPEAKKKGTASANATDKKPLDAPPLLMPSDFPDKDIPKFNVIKSTTFMEDNGKDRKLYRTRGRRRGVLVVFSYVQFASELEDYRLGVDTDCQMLKYLFSEFGFEVISFLNLTKQETLTHMQHLPLEGVESVFIVVSSHGYERAGSWETDIRCSDGGLLSTLDVVDRFNNTNCPALIGIPKVFIFQMCRGDNRSALRPLVTGTTTDGAPFRDPPRARARPPRPPRIYSDILIAHSTLPGYVSHRNMDSGSWYIQALCAVFAARAHDCHVETLFTLVDQALECRFGPQTSDVHKWGFNGKLYLHPGLFED</sequence>
<keyword evidence="2" id="KW-1185">Reference proteome</keyword>
<evidence type="ECO:0000313" key="1">
    <source>
        <dbReference type="EMBL" id="KAI8435427.1"/>
    </source>
</evidence>
<reference evidence="1 2" key="1">
    <citation type="journal article" date="2022" name="Genome Biol. Evol.">
        <title>The Spruce Budworm Genome: Reconstructing the Evolutionary History of Antifreeze Proteins.</title>
        <authorList>
            <person name="Beliveau C."/>
            <person name="Gagne P."/>
            <person name="Picq S."/>
            <person name="Vernygora O."/>
            <person name="Keeling C.I."/>
            <person name="Pinkney K."/>
            <person name="Doucet D."/>
            <person name="Wen F."/>
            <person name="Johnston J.S."/>
            <person name="Maaroufi H."/>
            <person name="Boyle B."/>
            <person name="Laroche J."/>
            <person name="Dewar K."/>
            <person name="Juretic N."/>
            <person name="Blackburn G."/>
            <person name="Nisole A."/>
            <person name="Brunet B."/>
            <person name="Brandao M."/>
            <person name="Lumley L."/>
            <person name="Duan J."/>
            <person name="Quan G."/>
            <person name="Lucarotti C.J."/>
            <person name="Roe A.D."/>
            <person name="Sperling F.A.H."/>
            <person name="Levesque R.C."/>
            <person name="Cusson M."/>
        </authorList>
    </citation>
    <scope>NUCLEOTIDE SEQUENCE [LARGE SCALE GENOMIC DNA]</scope>
    <source>
        <strain evidence="1">Glfc:IPQL:Cfum</strain>
    </source>
</reference>
<dbReference type="EMBL" id="CM046105">
    <property type="protein sequence ID" value="KAI8435427.1"/>
    <property type="molecule type" value="Genomic_DNA"/>
</dbReference>
<name>A0ACC0KFY9_CHOFU</name>
<evidence type="ECO:0000313" key="2">
    <source>
        <dbReference type="Proteomes" id="UP001064048"/>
    </source>
</evidence>
<gene>
    <name evidence="1" type="ORF">MSG28_003734</name>
</gene>
<protein>
    <submittedName>
        <fullName evidence="1">Uncharacterized protein</fullName>
    </submittedName>
</protein>
<proteinExistence type="predicted"/>
<organism evidence="1 2">
    <name type="scientific">Choristoneura fumiferana</name>
    <name type="common">Spruce budworm moth</name>
    <name type="synonym">Archips fumiferana</name>
    <dbReference type="NCBI Taxonomy" id="7141"/>
    <lineage>
        <taxon>Eukaryota</taxon>
        <taxon>Metazoa</taxon>
        <taxon>Ecdysozoa</taxon>
        <taxon>Arthropoda</taxon>
        <taxon>Hexapoda</taxon>
        <taxon>Insecta</taxon>
        <taxon>Pterygota</taxon>
        <taxon>Neoptera</taxon>
        <taxon>Endopterygota</taxon>
        <taxon>Lepidoptera</taxon>
        <taxon>Glossata</taxon>
        <taxon>Ditrysia</taxon>
        <taxon>Tortricoidea</taxon>
        <taxon>Tortricidae</taxon>
        <taxon>Tortricinae</taxon>
        <taxon>Choristoneura</taxon>
    </lineage>
</organism>
<dbReference type="Proteomes" id="UP001064048">
    <property type="component" value="Chromosome 5"/>
</dbReference>
<accession>A0ACC0KFY9</accession>